<dbReference type="Pfam" id="PF05699">
    <property type="entry name" value="Dimer_Tnp_hAT"/>
    <property type="match status" value="1"/>
</dbReference>
<evidence type="ECO:0000259" key="1">
    <source>
        <dbReference type="Pfam" id="PF05699"/>
    </source>
</evidence>
<dbReference type="GO" id="GO:0046983">
    <property type="term" value="F:protein dimerization activity"/>
    <property type="evidence" value="ECO:0007669"/>
    <property type="project" value="InterPro"/>
</dbReference>
<dbReference type="AlphaFoldDB" id="A0A0L0W5C7"/>
<protein>
    <recommendedName>
        <fullName evidence="1">HAT C-terminal dimerisation domain-containing protein</fullName>
    </recommendedName>
</protein>
<evidence type="ECO:0000313" key="2">
    <source>
        <dbReference type="EMBL" id="KNF06729.1"/>
    </source>
</evidence>
<proteinExistence type="predicted"/>
<dbReference type="InterPro" id="IPR012337">
    <property type="entry name" value="RNaseH-like_sf"/>
</dbReference>
<dbReference type="SUPFAM" id="SSF53098">
    <property type="entry name" value="Ribonuclease H-like"/>
    <property type="match status" value="1"/>
</dbReference>
<accession>A0A0L0W5C7</accession>
<name>A0A0L0W5C7_9BASI</name>
<keyword evidence="3" id="KW-1185">Reference proteome</keyword>
<gene>
    <name evidence="2" type="ORF">PSTG_00045</name>
</gene>
<feature type="domain" description="HAT C-terminal dimerisation" evidence="1">
    <location>
        <begin position="160"/>
        <end position="224"/>
    </location>
</feature>
<evidence type="ECO:0000313" key="3">
    <source>
        <dbReference type="Proteomes" id="UP000054564"/>
    </source>
</evidence>
<comment type="caution">
    <text evidence="2">The sequence shown here is derived from an EMBL/GenBank/DDBJ whole genome shotgun (WGS) entry which is preliminary data.</text>
</comment>
<sequence length="269" mass="30251">MFRVSASTRVAEVVVWIDQITADLSTVVANDEDHFPPALRNACRAGLQITNKYYSLTNCSPIYRIAMVLHPSFKDEYFKLAKWPQSWADEAITLTRQMYERWYKPKPCEAAKTPKKGPQKAQTGVLAGLGAAAIARSAESLSNPIDIWLSGGLVLEEGAPVNGLRWWIEQKRSGNTHHGLLSMALDVMSCPATTVDVERTFNFGRDYVSSRRHNLHPKSVSRGMALSFYSKNGMIKPLALHEFMAKRQDEVKMRVKEQSKNLRDVVIVV</sequence>
<organism evidence="2 3">
    <name type="scientific">Puccinia striiformis f. sp. tritici PST-78</name>
    <dbReference type="NCBI Taxonomy" id="1165861"/>
    <lineage>
        <taxon>Eukaryota</taxon>
        <taxon>Fungi</taxon>
        <taxon>Dikarya</taxon>
        <taxon>Basidiomycota</taxon>
        <taxon>Pucciniomycotina</taxon>
        <taxon>Pucciniomycetes</taxon>
        <taxon>Pucciniales</taxon>
        <taxon>Pucciniaceae</taxon>
        <taxon>Puccinia</taxon>
    </lineage>
</organism>
<dbReference type="Proteomes" id="UP000054564">
    <property type="component" value="Unassembled WGS sequence"/>
</dbReference>
<reference evidence="3" key="1">
    <citation type="submission" date="2014-03" db="EMBL/GenBank/DDBJ databases">
        <title>The Genome Sequence of Puccinia striiformis f. sp. tritici PST-78.</title>
        <authorList>
            <consortium name="The Broad Institute Genome Sequencing Platform"/>
            <person name="Cuomo C."/>
            <person name="Hulbert S."/>
            <person name="Chen X."/>
            <person name="Walker B."/>
            <person name="Young S.K."/>
            <person name="Zeng Q."/>
            <person name="Gargeya S."/>
            <person name="Fitzgerald M."/>
            <person name="Haas B."/>
            <person name="Abouelleil A."/>
            <person name="Alvarado L."/>
            <person name="Arachchi H.M."/>
            <person name="Berlin A.M."/>
            <person name="Chapman S.B."/>
            <person name="Goldberg J."/>
            <person name="Griggs A."/>
            <person name="Gujja S."/>
            <person name="Hansen M."/>
            <person name="Howarth C."/>
            <person name="Imamovic A."/>
            <person name="Larimer J."/>
            <person name="McCowan C."/>
            <person name="Montmayeur A."/>
            <person name="Murphy C."/>
            <person name="Neiman D."/>
            <person name="Pearson M."/>
            <person name="Priest M."/>
            <person name="Roberts A."/>
            <person name="Saif S."/>
            <person name="Shea T."/>
            <person name="Sisk P."/>
            <person name="Sykes S."/>
            <person name="Wortman J."/>
            <person name="Nusbaum C."/>
            <person name="Birren B."/>
        </authorList>
    </citation>
    <scope>NUCLEOTIDE SEQUENCE [LARGE SCALE GENOMIC DNA]</scope>
    <source>
        <strain evidence="3">race PST-78</strain>
    </source>
</reference>
<dbReference type="InterPro" id="IPR008906">
    <property type="entry name" value="HATC_C_dom"/>
</dbReference>
<dbReference type="STRING" id="1165861.A0A0L0W5C7"/>
<dbReference type="EMBL" id="AJIL01000002">
    <property type="protein sequence ID" value="KNF06729.1"/>
    <property type="molecule type" value="Genomic_DNA"/>
</dbReference>